<dbReference type="GO" id="GO:0071051">
    <property type="term" value="P:poly(A)-dependent snoRNA 3'-end processing"/>
    <property type="evidence" value="ECO:0007669"/>
    <property type="project" value="TreeGrafter"/>
</dbReference>
<dbReference type="FunCoup" id="E4XQL7">
    <property type="interactions" value="486"/>
</dbReference>
<dbReference type="GO" id="GO:0000176">
    <property type="term" value="C:nuclear exosome (RNase complex)"/>
    <property type="evidence" value="ECO:0007669"/>
    <property type="project" value="TreeGrafter"/>
</dbReference>
<dbReference type="SUPFAM" id="SSF54791">
    <property type="entry name" value="Eukaryotic type KH-domain (KH-domain type I)"/>
    <property type="match status" value="1"/>
</dbReference>
<dbReference type="InterPro" id="IPR036612">
    <property type="entry name" value="KH_dom_type_1_sf"/>
</dbReference>
<accession>E4XQL7</accession>
<protein>
    <recommendedName>
        <fullName evidence="7">Ribosomal RNA-processing protein 40</fullName>
    </recommendedName>
</protein>
<dbReference type="CDD" id="cd05790">
    <property type="entry name" value="S1_Rrp40"/>
    <property type="match status" value="1"/>
</dbReference>
<dbReference type="Pfam" id="PF21262">
    <property type="entry name" value="RRP40_S1"/>
    <property type="match status" value="1"/>
</dbReference>
<dbReference type="GO" id="GO:0071038">
    <property type="term" value="P:TRAMP-dependent tRNA surveillance pathway"/>
    <property type="evidence" value="ECO:0007669"/>
    <property type="project" value="TreeGrafter"/>
</dbReference>
<dbReference type="GO" id="GO:0005730">
    <property type="term" value="C:nucleolus"/>
    <property type="evidence" value="ECO:0007669"/>
    <property type="project" value="UniProtKB-SubCell"/>
</dbReference>
<keyword evidence="2" id="KW-0963">Cytoplasm</keyword>
<keyword evidence="6" id="KW-1185">Reference proteome</keyword>
<dbReference type="GO" id="GO:0071034">
    <property type="term" value="P:CUT catabolic process"/>
    <property type="evidence" value="ECO:0007669"/>
    <property type="project" value="TreeGrafter"/>
</dbReference>
<dbReference type="InterPro" id="IPR012340">
    <property type="entry name" value="NA-bd_OB-fold"/>
</dbReference>
<evidence type="ECO:0000256" key="1">
    <source>
        <dbReference type="ARBA" id="ARBA00004604"/>
    </source>
</evidence>
<dbReference type="InterPro" id="IPR037319">
    <property type="entry name" value="Rrp40_S1"/>
</dbReference>
<dbReference type="GO" id="GO:0034475">
    <property type="term" value="P:U4 snRNA 3'-end processing"/>
    <property type="evidence" value="ECO:0007669"/>
    <property type="project" value="TreeGrafter"/>
</dbReference>
<dbReference type="PANTHER" id="PTHR21321">
    <property type="entry name" value="PNAS-3 RELATED"/>
    <property type="match status" value="1"/>
</dbReference>
<dbReference type="EMBL" id="FN653106">
    <property type="protein sequence ID" value="CBY12103.1"/>
    <property type="molecule type" value="Genomic_DNA"/>
</dbReference>
<keyword evidence="4" id="KW-0694">RNA-binding</keyword>
<evidence type="ECO:0000256" key="2">
    <source>
        <dbReference type="ARBA" id="ARBA00022490"/>
    </source>
</evidence>
<dbReference type="AlphaFoldDB" id="E4XQL7"/>
<dbReference type="OrthoDB" id="340500at2759"/>
<sequence>MANTVQLPGTQLGLDENIRIGPGLKRNHYDGSIHVTESGIVKGMNNMAWMEGARRRYIPVKGDLVLGVVTHKHPDYVRVDINAPELATLSTLAFESATKRNKIAINLGDLVFAKVSVALPDLEPEVVCCNMRTGKADGMGVIQPQSNSNSIVVNLQAARMALSPECAFGKAIGKHGPFEWCIGVNGRVLITTQKMKMTTQICRIFPLITFLTNNQIEGLVETALRQ</sequence>
<comment type="subcellular location">
    <subcellularLocation>
        <location evidence="1">Nucleus</location>
        <location evidence="1">Nucleolus</location>
    </subcellularLocation>
</comment>
<dbReference type="GO" id="GO:0003723">
    <property type="term" value="F:RNA binding"/>
    <property type="evidence" value="ECO:0007669"/>
    <property type="project" value="UniProtKB-KW"/>
</dbReference>
<dbReference type="Proteomes" id="UP000001307">
    <property type="component" value="Unassembled WGS sequence"/>
</dbReference>
<gene>
    <name evidence="5" type="ORF">GSOID_T00017970001</name>
</gene>
<dbReference type="Gene3D" id="3.30.1370.10">
    <property type="entry name" value="K Homology domain, type 1"/>
    <property type="match status" value="1"/>
</dbReference>
<dbReference type="PANTHER" id="PTHR21321:SF1">
    <property type="entry name" value="EXOSOME COMPLEX COMPONENT RRP40"/>
    <property type="match status" value="1"/>
</dbReference>
<dbReference type="GO" id="GO:0000177">
    <property type="term" value="C:cytoplasmic exosome (RNase complex)"/>
    <property type="evidence" value="ECO:0007669"/>
    <property type="project" value="TreeGrafter"/>
</dbReference>
<dbReference type="InParanoid" id="E4XQL7"/>
<evidence type="ECO:0008006" key="7">
    <source>
        <dbReference type="Google" id="ProtNLM"/>
    </source>
</evidence>
<evidence type="ECO:0000256" key="3">
    <source>
        <dbReference type="ARBA" id="ARBA00022835"/>
    </source>
</evidence>
<dbReference type="FunFam" id="2.40.50.140:FF:000127">
    <property type="entry name" value="Exosome complex component RRP40"/>
    <property type="match status" value="1"/>
</dbReference>
<keyword evidence="3" id="KW-0271">Exosome</keyword>
<name>E4XQL7_OIKDI</name>
<evidence type="ECO:0000313" key="6">
    <source>
        <dbReference type="Proteomes" id="UP000001307"/>
    </source>
</evidence>
<dbReference type="Gene3D" id="2.40.50.140">
    <property type="entry name" value="Nucleic acid-binding proteins"/>
    <property type="match status" value="1"/>
</dbReference>
<dbReference type="GO" id="GO:0071035">
    <property type="term" value="P:nuclear polyadenylation-dependent rRNA catabolic process"/>
    <property type="evidence" value="ECO:0007669"/>
    <property type="project" value="TreeGrafter"/>
</dbReference>
<evidence type="ECO:0000256" key="4">
    <source>
        <dbReference type="ARBA" id="ARBA00022884"/>
    </source>
</evidence>
<proteinExistence type="predicted"/>
<reference evidence="5" key="1">
    <citation type="journal article" date="2010" name="Science">
        <title>Plasticity of animal genome architecture unmasked by rapid evolution of a pelagic tunicate.</title>
        <authorList>
            <person name="Denoeud F."/>
            <person name="Henriet S."/>
            <person name="Mungpakdee S."/>
            <person name="Aury J.M."/>
            <person name="Da Silva C."/>
            <person name="Brinkmann H."/>
            <person name="Mikhaleva J."/>
            <person name="Olsen L.C."/>
            <person name="Jubin C."/>
            <person name="Canestro C."/>
            <person name="Bouquet J.M."/>
            <person name="Danks G."/>
            <person name="Poulain J."/>
            <person name="Campsteijn C."/>
            <person name="Adamski M."/>
            <person name="Cross I."/>
            <person name="Yadetie F."/>
            <person name="Muffato M."/>
            <person name="Louis A."/>
            <person name="Butcher S."/>
            <person name="Tsagkogeorga G."/>
            <person name="Konrad A."/>
            <person name="Singh S."/>
            <person name="Jensen M.F."/>
            <person name="Cong E.H."/>
            <person name="Eikeseth-Otteraa H."/>
            <person name="Noel B."/>
            <person name="Anthouard V."/>
            <person name="Porcel B.M."/>
            <person name="Kachouri-Lafond R."/>
            <person name="Nishino A."/>
            <person name="Ugolini M."/>
            <person name="Chourrout P."/>
            <person name="Nishida H."/>
            <person name="Aasland R."/>
            <person name="Huzurbazar S."/>
            <person name="Westhof E."/>
            <person name="Delsuc F."/>
            <person name="Lehrach H."/>
            <person name="Reinhardt R."/>
            <person name="Weissenbach J."/>
            <person name="Roy S.W."/>
            <person name="Artiguenave F."/>
            <person name="Postlethwait J.H."/>
            <person name="Manak J.R."/>
            <person name="Thompson E.M."/>
            <person name="Jaillon O."/>
            <person name="Du Pasquier L."/>
            <person name="Boudinot P."/>
            <person name="Liberles D.A."/>
            <person name="Volff J.N."/>
            <person name="Philippe H."/>
            <person name="Lenhard B."/>
            <person name="Roest Crollius H."/>
            <person name="Wincker P."/>
            <person name="Chourrout D."/>
        </authorList>
    </citation>
    <scope>NUCLEOTIDE SEQUENCE [LARGE SCALE GENOMIC DNA]</scope>
</reference>
<evidence type="ECO:0000313" key="5">
    <source>
        <dbReference type="EMBL" id="CBY12103.1"/>
    </source>
</evidence>
<dbReference type="GO" id="GO:0000467">
    <property type="term" value="P:exonucleolytic trimming to generate mature 3'-end of 5.8S rRNA from tricistronic rRNA transcript (SSU-rRNA, 5.8S rRNA, LSU-rRNA)"/>
    <property type="evidence" value="ECO:0007669"/>
    <property type="project" value="TreeGrafter"/>
</dbReference>
<dbReference type="SUPFAM" id="SSF50249">
    <property type="entry name" value="Nucleic acid-binding proteins"/>
    <property type="match status" value="1"/>
</dbReference>
<organism evidence="5">
    <name type="scientific">Oikopleura dioica</name>
    <name type="common">Tunicate</name>
    <dbReference type="NCBI Taxonomy" id="34765"/>
    <lineage>
        <taxon>Eukaryota</taxon>
        <taxon>Metazoa</taxon>
        <taxon>Chordata</taxon>
        <taxon>Tunicata</taxon>
        <taxon>Appendicularia</taxon>
        <taxon>Copelata</taxon>
        <taxon>Oikopleuridae</taxon>
        <taxon>Oikopleura</taxon>
    </lineage>
</organism>
<dbReference type="InterPro" id="IPR026699">
    <property type="entry name" value="Exosome_RNA_bind1/RRP40/RRP4"/>
</dbReference>